<comment type="caution">
    <text evidence="11">The sequence shown here is derived from an EMBL/GenBank/DDBJ whole genome shotgun (WGS) entry which is preliminary data.</text>
</comment>
<feature type="transmembrane region" description="Helical" evidence="9">
    <location>
        <begin position="210"/>
        <end position="228"/>
    </location>
</feature>
<dbReference type="RefSeq" id="WP_076957834.1">
    <property type="nucleotide sequence ID" value="NZ_MLCO01000114.1"/>
</dbReference>
<dbReference type="Pfam" id="PF00528">
    <property type="entry name" value="BPD_transp_1"/>
    <property type="match status" value="1"/>
</dbReference>
<organism evidence="11 12">
    <name type="scientific">Teichococcus deserti</name>
    <dbReference type="NCBI Taxonomy" id="1817963"/>
    <lineage>
        <taxon>Bacteria</taxon>
        <taxon>Pseudomonadati</taxon>
        <taxon>Pseudomonadota</taxon>
        <taxon>Alphaproteobacteria</taxon>
        <taxon>Acetobacterales</taxon>
        <taxon>Roseomonadaceae</taxon>
        <taxon>Roseomonas</taxon>
    </lineage>
</organism>
<dbReference type="CDD" id="cd06261">
    <property type="entry name" value="TM_PBP2"/>
    <property type="match status" value="1"/>
</dbReference>
<evidence type="ECO:0000256" key="8">
    <source>
        <dbReference type="ARBA" id="ARBA00023136"/>
    </source>
</evidence>
<proteinExistence type="inferred from homology"/>
<keyword evidence="5" id="KW-0571">Peptide transport</keyword>
<evidence type="ECO:0000256" key="7">
    <source>
        <dbReference type="ARBA" id="ARBA00022989"/>
    </source>
</evidence>
<dbReference type="InterPro" id="IPR050366">
    <property type="entry name" value="BP-dependent_transpt_permease"/>
</dbReference>
<gene>
    <name evidence="11" type="ORF">BKE38_13270</name>
</gene>
<keyword evidence="8 9" id="KW-0472">Membrane</keyword>
<dbReference type="Pfam" id="PF12911">
    <property type="entry name" value="OppC_N"/>
    <property type="match status" value="1"/>
</dbReference>
<dbReference type="PROSITE" id="PS50928">
    <property type="entry name" value="ABC_TM1"/>
    <property type="match status" value="1"/>
</dbReference>
<protein>
    <submittedName>
        <fullName evidence="11">D-ala-D-ala transporter subunit</fullName>
    </submittedName>
</protein>
<dbReference type="Proteomes" id="UP000188879">
    <property type="component" value="Unassembled WGS sequence"/>
</dbReference>
<feature type="transmembrane region" description="Helical" evidence="9">
    <location>
        <begin position="123"/>
        <end position="141"/>
    </location>
</feature>
<sequence>MSERLRRGLYRFRRSWVSVLGLGIVCLLLLIAILGPAIVPHPEHVAGLVQTGTRFQPPSAAWWFGTNEVGQDVFSLTLAGTRVSLLAGMAVVIVGAVIGVFVGAIAGFFGGWLDEGLMRLSDLMLTVPSLILAMAVAAALGPGTGNMIFAIALSWWPGYARLVRGEVMAKKEEQFVTAARAMGAGSGRLLRRHVLPNIVSPVIVKMSLDMGFAILTVASLGFVGIGVKPPTPEWGSLLSVARANMPDYWWTAIFPGLAIFLAVFGFNLLGDGLRDLLDPKARR</sequence>
<dbReference type="AlphaFoldDB" id="A0A1V2H210"/>
<dbReference type="SUPFAM" id="SSF161098">
    <property type="entry name" value="MetI-like"/>
    <property type="match status" value="1"/>
</dbReference>
<evidence type="ECO:0000256" key="2">
    <source>
        <dbReference type="ARBA" id="ARBA00022448"/>
    </source>
</evidence>
<evidence type="ECO:0000256" key="3">
    <source>
        <dbReference type="ARBA" id="ARBA00022475"/>
    </source>
</evidence>
<name>A0A1V2H210_9PROT</name>
<keyword evidence="12" id="KW-1185">Reference proteome</keyword>
<keyword evidence="4 9" id="KW-0812">Transmembrane</keyword>
<keyword evidence="6" id="KW-0653">Protein transport</keyword>
<evidence type="ECO:0000313" key="12">
    <source>
        <dbReference type="Proteomes" id="UP000188879"/>
    </source>
</evidence>
<dbReference type="EMBL" id="MLCO01000114">
    <property type="protein sequence ID" value="ONG53148.1"/>
    <property type="molecule type" value="Genomic_DNA"/>
</dbReference>
<reference evidence="11 12" key="1">
    <citation type="submission" date="2016-10" db="EMBL/GenBank/DDBJ databases">
        <title>Draft Genome sequence of Roseomonas sp. strain M3.</title>
        <authorList>
            <person name="Subhash Y."/>
            <person name="Lee S."/>
        </authorList>
    </citation>
    <scope>NUCLEOTIDE SEQUENCE [LARGE SCALE GENOMIC DNA]</scope>
    <source>
        <strain evidence="11 12">M3</strain>
    </source>
</reference>
<keyword evidence="2 9" id="KW-0813">Transport</keyword>
<evidence type="ECO:0000256" key="9">
    <source>
        <dbReference type="RuleBase" id="RU363032"/>
    </source>
</evidence>
<feature type="transmembrane region" description="Helical" evidence="9">
    <location>
        <begin position="16"/>
        <end position="39"/>
    </location>
</feature>
<feature type="transmembrane region" description="Helical" evidence="9">
    <location>
        <begin position="248"/>
        <end position="270"/>
    </location>
</feature>
<dbReference type="InterPro" id="IPR035906">
    <property type="entry name" value="MetI-like_sf"/>
</dbReference>
<feature type="domain" description="ABC transmembrane type-1" evidence="10">
    <location>
        <begin position="81"/>
        <end position="270"/>
    </location>
</feature>
<evidence type="ECO:0000259" key="10">
    <source>
        <dbReference type="PROSITE" id="PS50928"/>
    </source>
</evidence>
<dbReference type="GO" id="GO:0055085">
    <property type="term" value="P:transmembrane transport"/>
    <property type="evidence" value="ECO:0007669"/>
    <property type="project" value="InterPro"/>
</dbReference>
<evidence type="ECO:0000256" key="4">
    <source>
        <dbReference type="ARBA" id="ARBA00022692"/>
    </source>
</evidence>
<evidence type="ECO:0000256" key="6">
    <source>
        <dbReference type="ARBA" id="ARBA00022927"/>
    </source>
</evidence>
<feature type="transmembrane region" description="Helical" evidence="9">
    <location>
        <begin position="85"/>
        <end position="111"/>
    </location>
</feature>
<evidence type="ECO:0000256" key="1">
    <source>
        <dbReference type="ARBA" id="ARBA00004651"/>
    </source>
</evidence>
<dbReference type="PANTHER" id="PTHR43386:SF1">
    <property type="entry name" value="D,D-DIPEPTIDE TRANSPORT SYSTEM PERMEASE PROTEIN DDPC-RELATED"/>
    <property type="match status" value="1"/>
</dbReference>
<keyword evidence="7 9" id="KW-1133">Transmembrane helix</keyword>
<dbReference type="GO" id="GO:0015833">
    <property type="term" value="P:peptide transport"/>
    <property type="evidence" value="ECO:0007669"/>
    <property type="project" value="UniProtKB-KW"/>
</dbReference>
<dbReference type="Gene3D" id="1.10.3720.10">
    <property type="entry name" value="MetI-like"/>
    <property type="match status" value="1"/>
</dbReference>
<dbReference type="GO" id="GO:0015031">
    <property type="term" value="P:protein transport"/>
    <property type="evidence" value="ECO:0007669"/>
    <property type="project" value="UniProtKB-KW"/>
</dbReference>
<keyword evidence="3" id="KW-1003">Cell membrane</keyword>
<dbReference type="InterPro" id="IPR025966">
    <property type="entry name" value="OppC_N"/>
</dbReference>
<accession>A0A1V2H210</accession>
<evidence type="ECO:0000313" key="11">
    <source>
        <dbReference type="EMBL" id="ONG53148.1"/>
    </source>
</evidence>
<dbReference type="PANTHER" id="PTHR43386">
    <property type="entry name" value="OLIGOPEPTIDE TRANSPORT SYSTEM PERMEASE PROTEIN APPC"/>
    <property type="match status" value="1"/>
</dbReference>
<comment type="similarity">
    <text evidence="9">Belongs to the binding-protein-dependent transport system permease family.</text>
</comment>
<evidence type="ECO:0000256" key="5">
    <source>
        <dbReference type="ARBA" id="ARBA00022856"/>
    </source>
</evidence>
<dbReference type="OrthoDB" id="9774870at2"/>
<comment type="subcellular location">
    <subcellularLocation>
        <location evidence="1 9">Cell membrane</location>
        <topology evidence="1 9">Multi-pass membrane protein</topology>
    </subcellularLocation>
</comment>
<dbReference type="GO" id="GO:0005886">
    <property type="term" value="C:plasma membrane"/>
    <property type="evidence" value="ECO:0007669"/>
    <property type="project" value="UniProtKB-SubCell"/>
</dbReference>
<dbReference type="InterPro" id="IPR000515">
    <property type="entry name" value="MetI-like"/>
</dbReference>